<keyword evidence="1 3" id="KW-0413">Isomerase</keyword>
<dbReference type="Proteomes" id="UP000010304">
    <property type="component" value="Unassembled WGS sequence"/>
</dbReference>
<accession>E8KBS2</accession>
<dbReference type="PANTHER" id="PTHR38041:SF1">
    <property type="entry name" value="CHORISMATE MUTASE"/>
    <property type="match status" value="1"/>
</dbReference>
<evidence type="ECO:0000256" key="1">
    <source>
        <dbReference type="ARBA" id="ARBA00023235"/>
    </source>
</evidence>
<dbReference type="GO" id="GO:0009697">
    <property type="term" value="P:salicylic acid biosynthetic process"/>
    <property type="evidence" value="ECO:0007669"/>
    <property type="project" value="TreeGrafter"/>
</dbReference>
<dbReference type="OrthoDB" id="9802281at2"/>
<dbReference type="GO" id="GO:0004106">
    <property type="term" value="F:chorismate mutase activity"/>
    <property type="evidence" value="ECO:0007669"/>
    <property type="project" value="UniProtKB-EC"/>
</dbReference>
<dbReference type="STRING" id="888746.HMPREF9180_0927"/>
<proteinExistence type="predicted"/>
<dbReference type="HOGENOM" id="CLU_131518_3_2_9"/>
<dbReference type="Gene3D" id="1.20.59.10">
    <property type="entry name" value="Chorismate mutase"/>
    <property type="match status" value="1"/>
</dbReference>
<dbReference type="InterPro" id="IPR002701">
    <property type="entry name" value="CM_II_prokaryot"/>
</dbReference>
<evidence type="ECO:0000313" key="3">
    <source>
        <dbReference type="EMBL" id="EFX40374.1"/>
    </source>
</evidence>
<gene>
    <name evidence="3" type="ORF">HMPREF9180_0927</name>
</gene>
<organism evidence="3 4">
    <name type="scientific">Streptococcus peroris ATCC 700780</name>
    <dbReference type="NCBI Taxonomy" id="888746"/>
    <lineage>
        <taxon>Bacteria</taxon>
        <taxon>Bacillati</taxon>
        <taxon>Bacillota</taxon>
        <taxon>Bacilli</taxon>
        <taxon>Lactobacillales</taxon>
        <taxon>Streptococcaceae</taxon>
        <taxon>Streptococcus</taxon>
    </lineage>
</organism>
<dbReference type="RefSeq" id="WP_006145696.1">
    <property type="nucleotide sequence ID" value="NZ_GL732463.1"/>
</dbReference>
<dbReference type="InterPro" id="IPR051331">
    <property type="entry name" value="Chorismate_mutase-related"/>
</dbReference>
<dbReference type="InterPro" id="IPR036979">
    <property type="entry name" value="CM_dom_sf"/>
</dbReference>
<comment type="caution">
    <text evidence="3">The sequence shown here is derived from an EMBL/GenBank/DDBJ whole genome shotgun (WGS) entry which is preliminary data.</text>
</comment>
<dbReference type="InterPro" id="IPR011279">
    <property type="entry name" value="Chorismate_mutase_GmP"/>
</dbReference>
<dbReference type="AlphaFoldDB" id="E8KBS2"/>
<reference evidence="3 4" key="1">
    <citation type="submission" date="2010-12" db="EMBL/GenBank/DDBJ databases">
        <authorList>
            <person name="Muzny D."/>
            <person name="Qin X."/>
            <person name="Deng J."/>
            <person name="Jiang H."/>
            <person name="Liu Y."/>
            <person name="Qu J."/>
            <person name="Song X.-Z."/>
            <person name="Zhang L."/>
            <person name="Thornton R."/>
            <person name="Coyle M."/>
            <person name="Francisco L."/>
            <person name="Jackson L."/>
            <person name="Javaid M."/>
            <person name="Korchina V."/>
            <person name="Kovar C."/>
            <person name="Mata R."/>
            <person name="Mathew T."/>
            <person name="Ngo R."/>
            <person name="Nguyen L."/>
            <person name="Nguyen N."/>
            <person name="Okwuonu G."/>
            <person name="Ongeri F."/>
            <person name="Pham C."/>
            <person name="Simmons D."/>
            <person name="Wilczek-Boney K."/>
            <person name="Hale W."/>
            <person name="Jakkamsetti A."/>
            <person name="Pham P."/>
            <person name="Ruth R."/>
            <person name="San Lucas F."/>
            <person name="Warren J."/>
            <person name="Zhang J."/>
            <person name="Zhao Z."/>
            <person name="Zhou C."/>
            <person name="Zhu D."/>
            <person name="Lee S."/>
            <person name="Bess C."/>
            <person name="Blankenburg K."/>
            <person name="Forbes L."/>
            <person name="Fu Q."/>
            <person name="Gubbala S."/>
            <person name="Hirani K."/>
            <person name="Jayaseelan J.C."/>
            <person name="Lara F."/>
            <person name="Munidasa M."/>
            <person name="Palculict T."/>
            <person name="Patil S."/>
            <person name="Pu L.-L."/>
            <person name="Saada N."/>
            <person name="Tang L."/>
            <person name="Weissenberger G."/>
            <person name="Zhu Y."/>
            <person name="Hemphill L."/>
            <person name="Shang Y."/>
            <person name="Youmans B."/>
            <person name="Ayvaz T."/>
            <person name="Ross M."/>
            <person name="Santibanez J."/>
            <person name="Aqrawi P."/>
            <person name="Gross S."/>
            <person name="Joshi V."/>
            <person name="Fowler G."/>
            <person name="Nazareth L."/>
            <person name="Reid J."/>
            <person name="Worley K."/>
            <person name="Petrosino J."/>
            <person name="Highlander S."/>
            <person name="Gibbs R."/>
        </authorList>
    </citation>
    <scope>NUCLEOTIDE SEQUENCE [LARGE SCALE GENOMIC DNA]</scope>
    <source>
        <strain evidence="3 4">ATCC 700780</strain>
    </source>
</reference>
<evidence type="ECO:0000313" key="4">
    <source>
        <dbReference type="Proteomes" id="UP000010304"/>
    </source>
</evidence>
<dbReference type="PANTHER" id="PTHR38041">
    <property type="entry name" value="CHORISMATE MUTASE"/>
    <property type="match status" value="1"/>
</dbReference>
<dbReference type="SUPFAM" id="SSF48600">
    <property type="entry name" value="Chorismate mutase II"/>
    <property type="match status" value="1"/>
</dbReference>
<dbReference type="PROSITE" id="PS51168">
    <property type="entry name" value="CHORISMATE_MUT_2"/>
    <property type="match status" value="1"/>
</dbReference>
<keyword evidence="4" id="KW-1185">Reference proteome</keyword>
<evidence type="ECO:0000259" key="2">
    <source>
        <dbReference type="PROSITE" id="PS51168"/>
    </source>
</evidence>
<dbReference type="GO" id="GO:0046417">
    <property type="term" value="P:chorismate metabolic process"/>
    <property type="evidence" value="ECO:0007669"/>
    <property type="project" value="InterPro"/>
</dbReference>
<name>E8KBS2_9STRE</name>
<dbReference type="eggNOG" id="COG1605">
    <property type="taxonomic scope" value="Bacteria"/>
</dbReference>
<dbReference type="Pfam" id="PF01817">
    <property type="entry name" value="CM_2"/>
    <property type="match status" value="1"/>
</dbReference>
<dbReference type="NCBIfam" id="TIGR01805">
    <property type="entry name" value="CM_mono_grmpos"/>
    <property type="match status" value="1"/>
</dbReference>
<dbReference type="SMART" id="SM00830">
    <property type="entry name" value="CM_2"/>
    <property type="match status" value="1"/>
</dbReference>
<feature type="domain" description="Chorismate mutase" evidence="2">
    <location>
        <begin position="1"/>
        <end position="87"/>
    </location>
</feature>
<dbReference type="EMBL" id="AEVF01000011">
    <property type="protein sequence ID" value="EFX40374.1"/>
    <property type="molecule type" value="Genomic_DNA"/>
</dbReference>
<dbReference type="InterPro" id="IPR036263">
    <property type="entry name" value="Chorismate_II_sf"/>
</dbReference>
<sequence>MDLDKIRQEIDEIDSQIVQLLEERMHLVEDVVAYKKATGKPILDTKREELIFKKVRSRISNKKYEETIVETFSDILKRSRDYQDKNIK</sequence>
<protein>
    <submittedName>
        <fullName evidence="3">Chorismate mutase</fullName>
        <ecNumber evidence="3">5.4.99.5</ecNumber>
    </submittedName>
</protein>
<dbReference type="EC" id="5.4.99.5" evidence="3"/>